<accession>A0A938YMA6</accession>
<keyword evidence="3" id="KW-1185">Reference proteome</keyword>
<dbReference type="Proteomes" id="UP000663801">
    <property type="component" value="Unassembled WGS sequence"/>
</dbReference>
<evidence type="ECO:0000256" key="1">
    <source>
        <dbReference type="SAM" id="MobiDB-lite"/>
    </source>
</evidence>
<dbReference type="AlphaFoldDB" id="A0A938YMA6"/>
<sequence length="157" mass="16326">MAEVEEFAAAGGWDAAPQMFALVSTADLIAAQPQLAGLDAASVFTPIAQESLPEGELADALAQILWPPEVVGCVLVQEILVLPPSAAESLSEDPERAAGEAAKHPEKAEARLTAGVLRGMAGGACLLRLRGDHEQDPLRGADLAPHLLTALRATFED</sequence>
<dbReference type="EMBL" id="JAERWL010000009">
    <property type="protein sequence ID" value="MBM9477161.1"/>
    <property type="molecule type" value="Genomic_DNA"/>
</dbReference>
<feature type="compositionally biased region" description="Basic and acidic residues" evidence="1">
    <location>
        <begin position="93"/>
        <end position="106"/>
    </location>
</feature>
<evidence type="ECO:0000313" key="2">
    <source>
        <dbReference type="EMBL" id="MBM9477161.1"/>
    </source>
</evidence>
<gene>
    <name evidence="2" type="ORF">JL107_11940</name>
</gene>
<dbReference type="RefSeq" id="WP_205257363.1">
    <property type="nucleotide sequence ID" value="NZ_BAAAPV010000001.1"/>
</dbReference>
<reference evidence="2" key="1">
    <citation type="submission" date="2021-01" db="EMBL/GenBank/DDBJ databases">
        <title>KCTC 19127 draft genome.</title>
        <authorList>
            <person name="An D."/>
        </authorList>
    </citation>
    <scope>NUCLEOTIDE SEQUENCE</scope>
    <source>
        <strain evidence="2">KCTC 19127</strain>
    </source>
</reference>
<dbReference type="InterPro" id="IPR047681">
    <property type="entry name" value="PPA1309-like"/>
</dbReference>
<comment type="caution">
    <text evidence="2">The sequence shown here is derived from an EMBL/GenBank/DDBJ whole genome shotgun (WGS) entry which is preliminary data.</text>
</comment>
<protein>
    <submittedName>
        <fullName evidence="2">Uncharacterized protein</fullName>
    </submittedName>
</protein>
<evidence type="ECO:0000313" key="3">
    <source>
        <dbReference type="Proteomes" id="UP000663801"/>
    </source>
</evidence>
<dbReference type="NCBIfam" id="NF040618">
    <property type="entry name" value="PPA1309_fam"/>
    <property type="match status" value="1"/>
</dbReference>
<proteinExistence type="predicted"/>
<organism evidence="2 3">
    <name type="scientific">Nakamurella flavida</name>
    <dbReference type="NCBI Taxonomy" id="363630"/>
    <lineage>
        <taxon>Bacteria</taxon>
        <taxon>Bacillati</taxon>
        <taxon>Actinomycetota</taxon>
        <taxon>Actinomycetes</taxon>
        <taxon>Nakamurellales</taxon>
        <taxon>Nakamurellaceae</taxon>
        <taxon>Nakamurella</taxon>
    </lineage>
</organism>
<feature type="region of interest" description="Disordered" evidence="1">
    <location>
        <begin position="87"/>
        <end position="106"/>
    </location>
</feature>
<name>A0A938YMA6_9ACTN</name>